<protein>
    <submittedName>
        <fullName evidence="1">Uncharacterized protein</fullName>
    </submittedName>
</protein>
<reference evidence="1 2" key="1">
    <citation type="journal article" date="2023" name="Sci. Data">
        <title>Genome assembly of the Korean intertidal mud-creeper Batillaria attramentaria.</title>
        <authorList>
            <person name="Patra A.K."/>
            <person name="Ho P.T."/>
            <person name="Jun S."/>
            <person name="Lee S.J."/>
            <person name="Kim Y."/>
            <person name="Won Y.J."/>
        </authorList>
    </citation>
    <scope>NUCLEOTIDE SEQUENCE [LARGE SCALE GENOMIC DNA]</scope>
    <source>
        <strain evidence="1">Wonlab-2016</strain>
    </source>
</reference>
<dbReference type="EMBL" id="JACVVK020000646">
    <property type="protein sequence ID" value="KAK7460758.1"/>
    <property type="molecule type" value="Genomic_DNA"/>
</dbReference>
<name>A0ABD0J567_9CAEN</name>
<sequence length="105" mass="11695">MRQECGRLICIKGKKCRERLRRRFRKDCHTLSPNEGLPPLSVFISVRLVPGSPFNASIARLRTVRPWSIQAIQVGGKAQSPNHQPAAVSACTAGRSIRGRGLYQE</sequence>
<dbReference type="AlphaFoldDB" id="A0ABD0J567"/>
<dbReference type="Proteomes" id="UP001519460">
    <property type="component" value="Unassembled WGS sequence"/>
</dbReference>
<organism evidence="1 2">
    <name type="scientific">Batillaria attramentaria</name>
    <dbReference type="NCBI Taxonomy" id="370345"/>
    <lineage>
        <taxon>Eukaryota</taxon>
        <taxon>Metazoa</taxon>
        <taxon>Spiralia</taxon>
        <taxon>Lophotrochozoa</taxon>
        <taxon>Mollusca</taxon>
        <taxon>Gastropoda</taxon>
        <taxon>Caenogastropoda</taxon>
        <taxon>Sorbeoconcha</taxon>
        <taxon>Cerithioidea</taxon>
        <taxon>Batillariidae</taxon>
        <taxon>Batillaria</taxon>
    </lineage>
</organism>
<evidence type="ECO:0000313" key="1">
    <source>
        <dbReference type="EMBL" id="KAK7460758.1"/>
    </source>
</evidence>
<proteinExistence type="predicted"/>
<accession>A0ABD0J567</accession>
<gene>
    <name evidence="1" type="ORF">BaRGS_00038836</name>
</gene>
<keyword evidence="2" id="KW-1185">Reference proteome</keyword>
<comment type="caution">
    <text evidence="1">The sequence shown here is derived from an EMBL/GenBank/DDBJ whole genome shotgun (WGS) entry which is preliminary data.</text>
</comment>
<evidence type="ECO:0000313" key="2">
    <source>
        <dbReference type="Proteomes" id="UP001519460"/>
    </source>
</evidence>